<evidence type="ECO:0000313" key="14">
    <source>
        <dbReference type="Proteomes" id="UP000194003"/>
    </source>
</evidence>
<reference evidence="13 14" key="1">
    <citation type="journal article" date="2016" name="BMC Genomics">
        <title>Combined genomic and structural analyses of a cultured magnetotactic bacterium reveals its niche adaptation to a dynamic environment.</title>
        <authorList>
            <person name="Araujo A.C."/>
            <person name="Morillo V."/>
            <person name="Cypriano J."/>
            <person name="Teixeira L.C."/>
            <person name="Leao P."/>
            <person name="Lyra S."/>
            <person name="Almeida L.G."/>
            <person name="Bazylinski D.A."/>
            <person name="Vasconcellos A.T."/>
            <person name="Abreu F."/>
            <person name="Lins U."/>
        </authorList>
    </citation>
    <scope>NUCLEOTIDE SEQUENCE [LARGE SCALE GENOMIC DNA]</scope>
    <source>
        <strain evidence="13 14">IT-1</strain>
    </source>
</reference>
<evidence type="ECO:0000256" key="5">
    <source>
        <dbReference type="ARBA" id="ARBA00022519"/>
    </source>
</evidence>
<dbReference type="InterPro" id="IPR010129">
    <property type="entry name" value="T1SS_HlyD"/>
</dbReference>
<accession>A0A1Y2K1D7</accession>
<dbReference type="GO" id="GO:0005886">
    <property type="term" value="C:plasma membrane"/>
    <property type="evidence" value="ECO:0007669"/>
    <property type="project" value="UniProtKB-SubCell"/>
</dbReference>
<dbReference type="RefSeq" id="WP_085444340.1">
    <property type="nucleotide sequence ID" value="NZ_LVJN01000020.1"/>
</dbReference>
<dbReference type="InterPro" id="IPR050739">
    <property type="entry name" value="MFP"/>
</dbReference>
<evidence type="ECO:0000256" key="10">
    <source>
        <dbReference type="SAM" id="Coils"/>
    </source>
</evidence>
<keyword evidence="8 9" id="KW-0472">Membrane</keyword>
<keyword evidence="5 9" id="KW-0997">Cell inner membrane</keyword>
<evidence type="ECO:0000313" key="13">
    <source>
        <dbReference type="EMBL" id="OSM01823.1"/>
    </source>
</evidence>
<dbReference type="InterPro" id="IPR058781">
    <property type="entry name" value="HH_AprE-like"/>
</dbReference>
<feature type="transmembrane region" description="Helical" evidence="9">
    <location>
        <begin position="21"/>
        <end position="45"/>
    </location>
</feature>
<evidence type="ECO:0000256" key="6">
    <source>
        <dbReference type="ARBA" id="ARBA00022692"/>
    </source>
</evidence>
<dbReference type="Gene3D" id="2.40.30.170">
    <property type="match status" value="1"/>
</dbReference>
<keyword evidence="10" id="KW-0175">Coiled coil</keyword>
<evidence type="ECO:0000256" key="4">
    <source>
        <dbReference type="ARBA" id="ARBA00022475"/>
    </source>
</evidence>
<comment type="caution">
    <text evidence="13">The sequence shown here is derived from an EMBL/GenBank/DDBJ whole genome shotgun (WGS) entry which is preliminary data.</text>
</comment>
<organism evidence="13 14">
    <name type="scientific">Magnetofaba australis IT-1</name>
    <dbReference type="NCBI Taxonomy" id="1434232"/>
    <lineage>
        <taxon>Bacteria</taxon>
        <taxon>Pseudomonadati</taxon>
        <taxon>Pseudomonadota</taxon>
        <taxon>Magnetococcia</taxon>
        <taxon>Magnetococcales</taxon>
        <taxon>Magnetococcaceae</taxon>
        <taxon>Magnetofaba</taxon>
    </lineage>
</organism>
<dbReference type="Proteomes" id="UP000194003">
    <property type="component" value="Unassembled WGS sequence"/>
</dbReference>
<dbReference type="STRING" id="1434232.MAIT1_01866"/>
<dbReference type="EMBL" id="LVJN01000020">
    <property type="protein sequence ID" value="OSM01823.1"/>
    <property type="molecule type" value="Genomic_DNA"/>
</dbReference>
<feature type="domain" description="AprE-like beta-barrel" evidence="12">
    <location>
        <begin position="327"/>
        <end position="416"/>
    </location>
</feature>
<evidence type="ECO:0000256" key="8">
    <source>
        <dbReference type="ARBA" id="ARBA00023136"/>
    </source>
</evidence>
<dbReference type="OrthoDB" id="9810980at2"/>
<name>A0A1Y2K1D7_9PROT</name>
<feature type="coiled-coil region" evidence="10">
    <location>
        <begin position="258"/>
        <end position="292"/>
    </location>
</feature>
<feature type="domain" description="AprE-like long alpha-helical hairpin" evidence="11">
    <location>
        <begin position="100"/>
        <end position="285"/>
    </location>
</feature>
<evidence type="ECO:0000256" key="3">
    <source>
        <dbReference type="ARBA" id="ARBA00022448"/>
    </source>
</evidence>
<comment type="similarity">
    <text evidence="2 9">Belongs to the membrane fusion protein (MFP) (TC 8.A.1) family.</text>
</comment>
<dbReference type="Pfam" id="PF25994">
    <property type="entry name" value="HH_AprE"/>
    <property type="match status" value="1"/>
</dbReference>
<keyword evidence="3 9" id="KW-0813">Transport</keyword>
<evidence type="ECO:0000256" key="7">
    <source>
        <dbReference type="ARBA" id="ARBA00022989"/>
    </source>
</evidence>
<dbReference type="PANTHER" id="PTHR30386">
    <property type="entry name" value="MEMBRANE FUSION SUBUNIT OF EMRAB-TOLC MULTIDRUG EFFLUX PUMP"/>
    <property type="match status" value="1"/>
</dbReference>
<dbReference type="InterPro" id="IPR006144">
    <property type="entry name" value="Secretion_HlyD_CS"/>
</dbReference>
<dbReference type="AlphaFoldDB" id="A0A1Y2K1D7"/>
<dbReference type="NCBIfam" id="TIGR01843">
    <property type="entry name" value="type_I_hlyD"/>
    <property type="match status" value="1"/>
</dbReference>
<keyword evidence="7 9" id="KW-1133">Transmembrane helix</keyword>
<dbReference type="PROSITE" id="PS00543">
    <property type="entry name" value="HLYD_FAMILY"/>
    <property type="match status" value="1"/>
</dbReference>
<comment type="subcellular location">
    <subcellularLocation>
        <location evidence="1 9">Cell inner membrane</location>
        <topology evidence="1 9">Single-pass membrane protein</topology>
    </subcellularLocation>
</comment>
<protein>
    <recommendedName>
        <fullName evidence="9">Membrane fusion protein (MFP) family protein</fullName>
    </recommendedName>
</protein>
<dbReference type="PANTHER" id="PTHR30386:SF26">
    <property type="entry name" value="TRANSPORT PROTEIN COMB"/>
    <property type="match status" value="1"/>
</dbReference>
<dbReference type="GO" id="GO:0009306">
    <property type="term" value="P:protein secretion"/>
    <property type="evidence" value="ECO:0007669"/>
    <property type="project" value="InterPro"/>
</dbReference>
<keyword evidence="6 9" id="KW-0812">Transmembrane</keyword>
<sequence>MSEWRDQEFLSPAAQARRTDAPWAGHALLAVVGLLFVTFIVWASLAELDEVTRAEGRVIPTGQARVVQSLEPGILSELLVKEGDLVEAGQVLLRIDDTQSRASFQENAVARGALSAKIARLRAEAEGAKSFQPPPEITEKMPDVAAGEARLFATRQNALKAVLESRRQKVEQRRQEMAELRATLSRLEASLKLAREELDITAPLVKKGVMSQVELIRLKREVSDLDGERKATTHAISRLEAALAESRSGVEEAILNFRAQARAELADALGERAQIQESVSALQDRVTRAELRSPVRGVVLRIAVNTIGQVTPSGADLVEITPLEESLLVEARVNPKDIGFLRPGLPAMVKFSAYDYAIYGGLQGELTRISADSITSADGERYYQIQARTERTALGSDSAPLAIIPGMAATVELVTGRKSVLDYLLKPILRARNVALRER</sequence>
<dbReference type="InterPro" id="IPR058982">
    <property type="entry name" value="Beta-barrel_AprE"/>
</dbReference>
<evidence type="ECO:0000259" key="12">
    <source>
        <dbReference type="Pfam" id="PF26002"/>
    </source>
</evidence>
<evidence type="ECO:0000259" key="11">
    <source>
        <dbReference type="Pfam" id="PF25994"/>
    </source>
</evidence>
<evidence type="ECO:0000256" key="1">
    <source>
        <dbReference type="ARBA" id="ARBA00004377"/>
    </source>
</evidence>
<dbReference type="SUPFAM" id="SSF111369">
    <property type="entry name" value="HlyD-like secretion proteins"/>
    <property type="match status" value="1"/>
</dbReference>
<dbReference type="Pfam" id="PF26002">
    <property type="entry name" value="Beta-barrel_AprE"/>
    <property type="match status" value="1"/>
</dbReference>
<gene>
    <name evidence="13" type="ORF">MAIT1_01866</name>
</gene>
<dbReference type="PRINTS" id="PR01490">
    <property type="entry name" value="RTXTOXIND"/>
</dbReference>
<evidence type="ECO:0000256" key="9">
    <source>
        <dbReference type="RuleBase" id="RU365093"/>
    </source>
</evidence>
<feature type="coiled-coil region" evidence="10">
    <location>
        <begin position="160"/>
        <end position="197"/>
    </location>
</feature>
<proteinExistence type="inferred from homology"/>
<evidence type="ECO:0000256" key="2">
    <source>
        <dbReference type="ARBA" id="ARBA00009477"/>
    </source>
</evidence>
<keyword evidence="4 9" id="KW-1003">Cell membrane</keyword>
<dbReference type="Gene3D" id="2.40.50.100">
    <property type="match status" value="1"/>
</dbReference>
<keyword evidence="14" id="KW-1185">Reference proteome</keyword>